<dbReference type="InterPro" id="IPR004111">
    <property type="entry name" value="Repressor_TetR_C"/>
</dbReference>
<dbReference type="EMBL" id="WBOF01000001">
    <property type="protein sequence ID" value="MQS10826.1"/>
    <property type="molecule type" value="Genomic_DNA"/>
</dbReference>
<feature type="compositionally biased region" description="Polar residues" evidence="6">
    <location>
        <begin position="248"/>
        <end position="262"/>
    </location>
</feature>
<feature type="domain" description="HTH tetR-type" evidence="7">
    <location>
        <begin position="35"/>
        <end position="95"/>
    </location>
</feature>
<proteinExistence type="predicted"/>
<dbReference type="PRINTS" id="PR00455">
    <property type="entry name" value="HTHTETR"/>
</dbReference>
<dbReference type="GO" id="GO:0045892">
    <property type="term" value="P:negative regulation of DNA-templated transcription"/>
    <property type="evidence" value="ECO:0007669"/>
    <property type="project" value="InterPro"/>
</dbReference>
<dbReference type="AlphaFoldDB" id="A0A6N7KHH5"/>
<dbReference type="GO" id="GO:0003700">
    <property type="term" value="F:DNA-binding transcription factor activity"/>
    <property type="evidence" value="ECO:0007669"/>
    <property type="project" value="TreeGrafter"/>
</dbReference>
<dbReference type="RefSeq" id="WP_153459586.1">
    <property type="nucleotide sequence ID" value="NZ_WBOF01000001.1"/>
</dbReference>
<keyword evidence="3 5" id="KW-0238">DNA-binding</keyword>
<dbReference type="InterPro" id="IPR003012">
    <property type="entry name" value="Tet_transcr_reg_TetR"/>
</dbReference>
<keyword evidence="2" id="KW-0805">Transcription regulation</keyword>
<keyword evidence="9" id="KW-1185">Reference proteome</keyword>
<dbReference type="GO" id="GO:0000976">
    <property type="term" value="F:transcription cis-regulatory region binding"/>
    <property type="evidence" value="ECO:0007669"/>
    <property type="project" value="TreeGrafter"/>
</dbReference>
<accession>A0A6N7KHH5</accession>
<dbReference type="OrthoDB" id="329481at2"/>
<evidence type="ECO:0000256" key="5">
    <source>
        <dbReference type="PROSITE-ProRule" id="PRU00335"/>
    </source>
</evidence>
<dbReference type="GO" id="GO:0046677">
    <property type="term" value="P:response to antibiotic"/>
    <property type="evidence" value="ECO:0007669"/>
    <property type="project" value="InterPro"/>
</dbReference>
<feature type="region of interest" description="Disordered" evidence="6">
    <location>
        <begin position="1"/>
        <end position="37"/>
    </location>
</feature>
<dbReference type="Proteomes" id="UP000450000">
    <property type="component" value="Unassembled WGS sequence"/>
</dbReference>
<dbReference type="PANTHER" id="PTHR30055:SF151">
    <property type="entry name" value="TRANSCRIPTIONAL REGULATORY PROTEIN"/>
    <property type="match status" value="1"/>
</dbReference>
<dbReference type="InterPro" id="IPR036271">
    <property type="entry name" value="Tet_transcr_reg_TetR-rel_C_sf"/>
</dbReference>
<dbReference type="PRINTS" id="PR00400">
    <property type="entry name" value="TETREPRESSOR"/>
</dbReference>
<evidence type="ECO:0000313" key="8">
    <source>
        <dbReference type="EMBL" id="MQS10826.1"/>
    </source>
</evidence>
<keyword evidence="4" id="KW-0804">Transcription</keyword>
<feature type="compositionally biased region" description="Basic and acidic residues" evidence="6">
    <location>
        <begin position="1"/>
        <end position="26"/>
    </location>
</feature>
<dbReference type="Pfam" id="PF00440">
    <property type="entry name" value="TetR_N"/>
    <property type="match status" value="1"/>
</dbReference>
<protein>
    <submittedName>
        <fullName evidence="8">TetR/AcrR family transcriptional regulator</fullName>
    </submittedName>
</protein>
<evidence type="ECO:0000256" key="1">
    <source>
        <dbReference type="ARBA" id="ARBA00022491"/>
    </source>
</evidence>
<dbReference type="InterPro" id="IPR009057">
    <property type="entry name" value="Homeodomain-like_sf"/>
</dbReference>
<dbReference type="SUPFAM" id="SSF46689">
    <property type="entry name" value="Homeodomain-like"/>
    <property type="match status" value="1"/>
</dbReference>
<dbReference type="SUPFAM" id="SSF48498">
    <property type="entry name" value="Tetracyclin repressor-like, C-terminal domain"/>
    <property type="match status" value="1"/>
</dbReference>
<dbReference type="PANTHER" id="PTHR30055">
    <property type="entry name" value="HTH-TYPE TRANSCRIPTIONAL REGULATOR RUTR"/>
    <property type="match status" value="1"/>
</dbReference>
<evidence type="ECO:0000313" key="9">
    <source>
        <dbReference type="Proteomes" id="UP000450000"/>
    </source>
</evidence>
<dbReference type="InterPro" id="IPR050109">
    <property type="entry name" value="HTH-type_TetR-like_transc_reg"/>
</dbReference>
<evidence type="ECO:0000256" key="3">
    <source>
        <dbReference type="ARBA" id="ARBA00023125"/>
    </source>
</evidence>
<evidence type="ECO:0000256" key="4">
    <source>
        <dbReference type="ARBA" id="ARBA00023163"/>
    </source>
</evidence>
<keyword evidence="1" id="KW-0678">Repressor</keyword>
<evidence type="ECO:0000256" key="2">
    <source>
        <dbReference type="ARBA" id="ARBA00023015"/>
    </source>
</evidence>
<dbReference type="Gene3D" id="1.10.10.60">
    <property type="entry name" value="Homeodomain-like"/>
    <property type="match status" value="1"/>
</dbReference>
<comment type="caution">
    <text evidence="8">The sequence shown here is derived from an EMBL/GenBank/DDBJ whole genome shotgun (WGS) entry which is preliminary data.</text>
</comment>
<dbReference type="Pfam" id="PF02909">
    <property type="entry name" value="TetR_C_1"/>
    <property type="match status" value="1"/>
</dbReference>
<feature type="region of interest" description="Disordered" evidence="6">
    <location>
        <begin position="248"/>
        <end position="269"/>
    </location>
</feature>
<organism evidence="8 9">
    <name type="scientific">Streptomyces kaniharaensis</name>
    <dbReference type="NCBI Taxonomy" id="212423"/>
    <lineage>
        <taxon>Bacteria</taxon>
        <taxon>Bacillati</taxon>
        <taxon>Actinomycetota</taxon>
        <taxon>Actinomycetes</taxon>
        <taxon>Kitasatosporales</taxon>
        <taxon>Streptomycetaceae</taxon>
        <taxon>Streptomyces</taxon>
    </lineage>
</organism>
<dbReference type="PROSITE" id="PS50977">
    <property type="entry name" value="HTH_TETR_2"/>
    <property type="match status" value="1"/>
</dbReference>
<name>A0A6N7KHH5_9ACTN</name>
<dbReference type="InterPro" id="IPR001647">
    <property type="entry name" value="HTH_TetR"/>
</dbReference>
<reference evidence="8 9" key="1">
    <citation type="submission" date="2019-09" db="EMBL/GenBank/DDBJ databases">
        <title>Genome Sequences of Streptomyces kaniharaensis ATCC 21070.</title>
        <authorList>
            <person name="Zhu W."/>
            <person name="De Crecy-Lagard V."/>
            <person name="Richards N.G."/>
        </authorList>
    </citation>
    <scope>NUCLEOTIDE SEQUENCE [LARGE SCALE GENOMIC DNA]</scope>
    <source>
        <strain evidence="8 9">SF-557</strain>
    </source>
</reference>
<sequence length="269" mass="29440">MPENDKPEGDKRESDGLRSDGARSDKPASGATTQPLTREALAQAALKVLERDGLAGLSMRRVAAEVGVKAASLYWHVRNKQELIDLLNDAIMAEAEPPPREGGWREQFHAYCWRYRRLLLDNRDAAKVVAGRLVTGPNLLGLLEDQLDRLREAGFSDADAAMASYLLAAFVQGFVLQEQAPISAAEALGTSRREIVTAAGNRFRALPTDTFPNLVELADDLTEPDMDARFEFCVQRVLDGLAALLPQQEQSTESTAVSSDESSTADRTR</sequence>
<gene>
    <name evidence="8" type="ORF">F7Q99_00655</name>
</gene>
<evidence type="ECO:0000256" key="6">
    <source>
        <dbReference type="SAM" id="MobiDB-lite"/>
    </source>
</evidence>
<dbReference type="Gene3D" id="1.10.357.10">
    <property type="entry name" value="Tetracycline Repressor, domain 2"/>
    <property type="match status" value="1"/>
</dbReference>
<feature type="DNA-binding region" description="H-T-H motif" evidence="5">
    <location>
        <begin position="58"/>
        <end position="77"/>
    </location>
</feature>
<evidence type="ECO:0000259" key="7">
    <source>
        <dbReference type="PROSITE" id="PS50977"/>
    </source>
</evidence>